<evidence type="ECO:0000313" key="2">
    <source>
        <dbReference type="Proteomes" id="UP000549394"/>
    </source>
</evidence>
<dbReference type="InterPro" id="IPR028092">
    <property type="entry name" value="RD3"/>
</dbReference>
<reference evidence="1 2" key="1">
    <citation type="submission" date="2020-08" db="EMBL/GenBank/DDBJ databases">
        <authorList>
            <person name="Hejnol A."/>
        </authorList>
    </citation>
    <scope>NUCLEOTIDE SEQUENCE [LARGE SCALE GENOMIC DNA]</scope>
</reference>
<protein>
    <submittedName>
        <fullName evidence="1">Uncharacterized protein</fullName>
    </submittedName>
</protein>
<organism evidence="1 2">
    <name type="scientific">Dimorphilus gyrociliatus</name>
    <dbReference type="NCBI Taxonomy" id="2664684"/>
    <lineage>
        <taxon>Eukaryota</taxon>
        <taxon>Metazoa</taxon>
        <taxon>Spiralia</taxon>
        <taxon>Lophotrochozoa</taxon>
        <taxon>Annelida</taxon>
        <taxon>Polychaeta</taxon>
        <taxon>Polychaeta incertae sedis</taxon>
        <taxon>Dinophilidae</taxon>
        <taxon>Dimorphilus</taxon>
    </lineage>
</organism>
<sequence length="174" mass="20841">MPFPSLPELFFKRRSKEFEKSNSTVTDSLFMELEYQIKKIEYQQRNRLKEEKLKKASANYKWLMTSNLKPYKLSQSDREDLKGYFKQIQQSERQRVIILFRNGLILEKDPKNLINTMKFSIEQVLRERPKEEIIGVRQHKYLWKLMNFMPSARVTPTISKAELNQSKSCASLRI</sequence>
<dbReference type="OrthoDB" id="10072259at2759"/>
<evidence type="ECO:0000313" key="1">
    <source>
        <dbReference type="EMBL" id="CAD5122454.1"/>
    </source>
</evidence>
<keyword evidence="2" id="KW-1185">Reference proteome</keyword>
<proteinExistence type="predicted"/>
<dbReference type="EMBL" id="CAJFCJ010000017">
    <property type="protein sequence ID" value="CAD5122454.1"/>
    <property type="molecule type" value="Genomic_DNA"/>
</dbReference>
<dbReference type="PANTHER" id="PTHR28489:SF2">
    <property type="entry name" value="RENTINAL DEGENERATION 3-LIKE"/>
    <property type="match status" value="1"/>
</dbReference>
<dbReference type="PANTHER" id="PTHR28489">
    <property type="entry name" value="RENTINAL DEGENERATION 3-LIKE"/>
    <property type="match status" value="1"/>
</dbReference>
<dbReference type="Proteomes" id="UP000549394">
    <property type="component" value="Unassembled WGS sequence"/>
</dbReference>
<accession>A0A7I8W1N6</accession>
<comment type="caution">
    <text evidence="1">The sequence shown here is derived from an EMBL/GenBank/DDBJ whole genome shotgun (WGS) entry which is preliminary data.</text>
</comment>
<name>A0A7I8W1N6_9ANNE</name>
<gene>
    <name evidence="1" type="ORF">DGYR_LOCUS10265</name>
</gene>
<dbReference type="AlphaFoldDB" id="A0A7I8W1N6"/>
<dbReference type="Pfam" id="PF14473">
    <property type="entry name" value="RD3"/>
    <property type="match status" value="1"/>
</dbReference>